<gene>
    <name evidence="1" type="ORF">WG622_12680</name>
</gene>
<comment type="caution">
    <text evidence="1">The sequence shown here is derived from an EMBL/GenBank/DDBJ whole genome shotgun (WGS) entry which is preliminary data.</text>
</comment>
<organism evidence="1 2">
    <name type="scientific">Cognatishimia coralii</name>
    <dbReference type="NCBI Taxonomy" id="3083254"/>
    <lineage>
        <taxon>Bacteria</taxon>
        <taxon>Pseudomonadati</taxon>
        <taxon>Pseudomonadota</taxon>
        <taxon>Alphaproteobacteria</taxon>
        <taxon>Rhodobacterales</taxon>
        <taxon>Paracoccaceae</taxon>
        <taxon>Cognatishimia</taxon>
    </lineage>
</organism>
<dbReference type="RefSeq" id="WP_339403924.1">
    <property type="nucleotide sequence ID" value="NZ_JBBGAZ010000006.1"/>
</dbReference>
<name>A0ABU8QI77_9RHOB</name>
<reference evidence="1 2" key="1">
    <citation type="submission" date="2024-03" db="EMBL/GenBank/DDBJ databases">
        <title>Cognatishimia coralii sp. nov., a marine bacterium isolated from coral surrounding seawater.</title>
        <authorList>
            <person name="Liu X."/>
            <person name="Liu S."/>
            <person name="Sun H."/>
            <person name="Zhang Y."/>
        </authorList>
    </citation>
    <scope>NUCLEOTIDE SEQUENCE [LARGE SCALE GENOMIC DNA]</scope>
    <source>
        <strain evidence="1 2">D5M38</strain>
    </source>
</reference>
<evidence type="ECO:0000313" key="2">
    <source>
        <dbReference type="Proteomes" id="UP001368270"/>
    </source>
</evidence>
<dbReference type="EMBL" id="JBBGAZ010000006">
    <property type="protein sequence ID" value="MEJ5219103.1"/>
    <property type="molecule type" value="Genomic_DNA"/>
</dbReference>
<accession>A0ABU8QI77</accession>
<evidence type="ECO:0000313" key="1">
    <source>
        <dbReference type="EMBL" id="MEJ5219103.1"/>
    </source>
</evidence>
<protein>
    <submittedName>
        <fullName evidence="1">Uncharacterized protein</fullName>
    </submittedName>
</protein>
<sequence>MNSKKLIGKIVELRLPEYFVYGICTHDQKEMGQIVFMFDQKFHTRLTAMQELLDLRKYKTHFRLPLKYILNEPEINIVAERELTELEAILPTFRQAGIKGIDDPEEGWWLVKGQQSIWISSLKKEMASFPPDGFPSLSVITDWYDQNIYPHSPSELKKGPLDFKIVLH</sequence>
<keyword evidence="2" id="KW-1185">Reference proteome</keyword>
<proteinExistence type="predicted"/>
<dbReference type="Proteomes" id="UP001368270">
    <property type="component" value="Unassembled WGS sequence"/>
</dbReference>